<dbReference type="Gene3D" id="3.40.50.1970">
    <property type="match status" value="1"/>
</dbReference>
<sequence length="402" mass="43911">MPFYLLRKMIRKLPGVVIKMIPKPDPVMTDGYGSREKIGEICADAGYKSVLLVTDKIIFSLGYYEKVLNSLKANNINYSVFYNIASEPEIDIINEGRTIAINCSADCIIALGGGSVLDTCKIIAASTKIPKRKIKHFLHKFVYVSGKTLPIIAVPSTSGTGAEITVGAVVKNEKGIKSSTVVIGLNVPHVVLDSELTMGAPESVTVYCGIDALSHGLEGYLADIKTSEEDINKSRECIKLVFQNLPCLISNPDNVNARQNMCLAAYYGGNAINMQLAGYVHAFAHSIGALYQIPHGKAIALCLIPIVSFHKNICMDKLAELSIYCGFSTETVDEVAAANRFITALEGLLKNCGFERGFDMIDEKDYKKLTKMINADSINYLPPKTLNNKEIVCLLDEIRNGR</sequence>
<accession>A0A285RX02</accession>
<dbReference type="InterPro" id="IPR001670">
    <property type="entry name" value="ADH_Fe/GldA"/>
</dbReference>
<evidence type="ECO:0000259" key="2">
    <source>
        <dbReference type="Pfam" id="PF00465"/>
    </source>
</evidence>
<evidence type="ECO:0000313" key="4">
    <source>
        <dbReference type="EMBL" id="SOB99033.1"/>
    </source>
</evidence>
<dbReference type="OrthoDB" id="9815791at2"/>
<evidence type="ECO:0000259" key="3">
    <source>
        <dbReference type="Pfam" id="PF25137"/>
    </source>
</evidence>
<dbReference type="PANTHER" id="PTHR11496">
    <property type="entry name" value="ALCOHOL DEHYDROGENASE"/>
    <property type="match status" value="1"/>
</dbReference>
<dbReference type="EMBL" id="OBMQ01000002">
    <property type="protein sequence ID" value="SOB99033.1"/>
    <property type="molecule type" value="Genomic_DNA"/>
</dbReference>
<dbReference type="InterPro" id="IPR056798">
    <property type="entry name" value="ADH_Fe_C"/>
</dbReference>
<organism evidence="4 5">
    <name type="scientific">Ureibacillus xyleni</name>
    <dbReference type="NCBI Taxonomy" id="614648"/>
    <lineage>
        <taxon>Bacteria</taxon>
        <taxon>Bacillati</taxon>
        <taxon>Bacillota</taxon>
        <taxon>Bacilli</taxon>
        <taxon>Bacillales</taxon>
        <taxon>Caryophanaceae</taxon>
        <taxon>Ureibacillus</taxon>
    </lineage>
</organism>
<proteinExistence type="predicted"/>
<dbReference type="AlphaFoldDB" id="A0A285RX02"/>
<dbReference type="SUPFAM" id="SSF56796">
    <property type="entry name" value="Dehydroquinate synthase-like"/>
    <property type="match status" value="1"/>
</dbReference>
<protein>
    <submittedName>
        <fullName evidence="4">Alcohol dehydrogenase class IV</fullName>
    </submittedName>
</protein>
<dbReference type="Pfam" id="PF25137">
    <property type="entry name" value="ADH_Fe_C"/>
    <property type="match status" value="1"/>
</dbReference>
<keyword evidence="1" id="KW-0560">Oxidoreductase</keyword>
<gene>
    <name evidence="4" type="ORF">SAMN05880501_102140</name>
</gene>
<reference evidence="5" key="1">
    <citation type="submission" date="2017-08" db="EMBL/GenBank/DDBJ databases">
        <authorList>
            <person name="Varghese N."/>
            <person name="Submissions S."/>
        </authorList>
    </citation>
    <scope>NUCLEOTIDE SEQUENCE [LARGE SCALE GENOMIC DNA]</scope>
    <source>
        <strain evidence="5">JC22</strain>
    </source>
</reference>
<dbReference type="Gene3D" id="1.20.1090.10">
    <property type="entry name" value="Dehydroquinate synthase-like - alpha domain"/>
    <property type="match status" value="1"/>
</dbReference>
<dbReference type="Pfam" id="PF00465">
    <property type="entry name" value="Fe-ADH"/>
    <property type="match status" value="1"/>
</dbReference>
<dbReference type="Proteomes" id="UP000219636">
    <property type="component" value="Unassembled WGS sequence"/>
</dbReference>
<name>A0A285RX02_9BACL</name>
<keyword evidence="5" id="KW-1185">Reference proteome</keyword>
<dbReference type="PANTHER" id="PTHR11496:SF83">
    <property type="entry name" value="HYDROXYACID-OXOACID TRANSHYDROGENASE, MITOCHONDRIAL"/>
    <property type="match status" value="1"/>
</dbReference>
<dbReference type="InterPro" id="IPR018211">
    <property type="entry name" value="ADH_Fe_CS"/>
</dbReference>
<dbReference type="PROSITE" id="PS00060">
    <property type="entry name" value="ADH_IRON_2"/>
    <property type="match status" value="1"/>
</dbReference>
<feature type="domain" description="Fe-containing alcohol dehydrogenase-like C-terminal" evidence="3">
    <location>
        <begin position="205"/>
        <end position="396"/>
    </location>
</feature>
<dbReference type="FunFam" id="3.40.50.1970:FF:000003">
    <property type="entry name" value="Alcohol dehydrogenase, iron-containing"/>
    <property type="match status" value="1"/>
</dbReference>
<dbReference type="CDD" id="cd14863">
    <property type="entry name" value="Fe-ADH-like"/>
    <property type="match status" value="1"/>
</dbReference>
<dbReference type="GO" id="GO:0004022">
    <property type="term" value="F:alcohol dehydrogenase (NAD+) activity"/>
    <property type="evidence" value="ECO:0007669"/>
    <property type="project" value="TreeGrafter"/>
</dbReference>
<evidence type="ECO:0000256" key="1">
    <source>
        <dbReference type="ARBA" id="ARBA00023002"/>
    </source>
</evidence>
<dbReference type="InterPro" id="IPR039697">
    <property type="entry name" value="Alcohol_dehydrogenase_Fe"/>
</dbReference>
<dbReference type="GO" id="GO:0046872">
    <property type="term" value="F:metal ion binding"/>
    <property type="evidence" value="ECO:0007669"/>
    <property type="project" value="InterPro"/>
</dbReference>
<evidence type="ECO:0000313" key="5">
    <source>
        <dbReference type="Proteomes" id="UP000219636"/>
    </source>
</evidence>
<feature type="domain" description="Alcohol dehydrogenase iron-type/glycerol dehydrogenase GldA" evidence="2">
    <location>
        <begin position="31"/>
        <end position="190"/>
    </location>
</feature>